<feature type="binding site" evidence="5">
    <location>
        <position position="328"/>
    </location>
    <ligand>
        <name>substrate</name>
    </ligand>
</feature>
<dbReference type="AlphaFoldDB" id="A0A934VVA6"/>
<evidence type="ECO:0000256" key="3">
    <source>
        <dbReference type="ARBA" id="ARBA00022898"/>
    </source>
</evidence>
<evidence type="ECO:0000313" key="11">
    <source>
        <dbReference type="EMBL" id="MBK1883372.1"/>
    </source>
</evidence>
<keyword evidence="3 5" id="KW-0663">Pyridoxal phosphate</keyword>
<dbReference type="EMBL" id="JAENIJ010000020">
    <property type="protein sequence ID" value="MBK1883372.1"/>
    <property type="molecule type" value="Genomic_DNA"/>
</dbReference>
<comment type="catalytic activity">
    <reaction evidence="5 8">
        <text>meso-2,6-diaminopimelate + H(+) = L-lysine + CO2</text>
        <dbReference type="Rhea" id="RHEA:15101"/>
        <dbReference type="ChEBI" id="CHEBI:15378"/>
        <dbReference type="ChEBI" id="CHEBI:16526"/>
        <dbReference type="ChEBI" id="CHEBI:32551"/>
        <dbReference type="ChEBI" id="CHEBI:57791"/>
        <dbReference type="EC" id="4.1.1.20"/>
    </reaction>
</comment>
<evidence type="ECO:0000259" key="9">
    <source>
        <dbReference type="Pfam" id="PF00278"/>
    </source>
</evidence>
<dbReference type="Gene3D" id="3.20.20.10">
    <property type="entry name" value="Alanine racemase"/>
    <property type="match status" value="1"/>
</dbReference>
<comment type="pathway">
    <text evidence="5 8">Amino-acid biosynthesis; L-lysine biosynthesis via DAP pathway; L-lysine from DL-2,6-diaminopimelate: step 1/1.</text>
</comment>
<dbReference type="GO" id="GO:0009089">
    <property type="term" value="P:lysine biosynthetic process via diaminopimelate"/>
    <property type="evidence" value="ECO:0007669"/>
    <property type="project" value="UniProtKB-UniRule"/>
</dbReference>
<evidence type="ECO:0000256" key="2">
    <source>
        <dbReference type="ARBA" id="ARBA00022793"/>
    </source>
</evidence>
<dbReference type="FunFam" id="3.20.20.10:FF:000003">
    <property type="entry name" value="Diaminopimelate decarboxylase"/>
    <property type="match status" value="1"/>
</dbReference>
<feature type="modified residue" description="N6-(pyridoxal phosphate)lysine" evidence="5 7">
    <location>
        <position position="60"/>
    </location>
</feature>
<evidence type="ECO:0000256" key="6">
    <source>
        <dbReference type="NCBIfam" id="TIGR01048"/>
    </source>
</evidence>
<feature type="binding site" evidence="5">
    <location>
        <position position="388"/>
    </location>
    <ligand>
        <name>substrate</name>
    </ligand>
</feature>
<dbReference type="InterPro" id="IPR022653">
    <property type="entry name" value="De-COase2_pyr-phos_BS"/>
</dbReference>
<dbReference type="Gene3D" id="2.40.37.10">
    <property type="entry name" value="Lyase, Ornithine Decarboxylase, Chain A, domain 1"/>
    <property type="match status" value="1"/>
</dbReference>
<comment type="similarity">
    <text evidence="5">Belongs to the Orn/Lys/Arg decarboxylase class-II family. LysA subfamily.</text>
</comment>
<evidence type="ECO:0000256" key="8">
    <source>
        <dbReference type="RuleBase" id="RU003738"/>
    </source>
</evidence>
<dbReference type="GO" id="GO:0008836">
    <property type="term" value="F:diaminopimelate decarboxylase activity"/>
    <property type="evidence" value="ECO:0007669"/>
    <property type="project" value="UniProtKB-UniRule"/>
</dbReference>
<gene>
    <name evidence="5 11" type="primary">lysA</name>
    <name evidence="11" type="ORF">JIN85_13170</name>
</gene>
<keyword evidence="5 8" id="KW-0457">Lysine biosynthesis</keyword>
<evidence type="ECO:0000256" key="5">
    <source>
        <dbReference type="HAMAP-Rule" id="MF_02120"/>
    </source>
</evidence>
<feature type="binding site" evidence="5">
    <location>
        <begin position="289"/>
        <end position="292"/>
    </location>
    <ligand>
        <name>pyridoxal 5'-phosphate</name>
        <dbReference type="ChEBI" id="CHEBI:597326"/>
    </ligand>
</feature>
<evidence type="ECO:0000259" key="10">
    <source>
        <dbReference type="Pfam" id="PF02784"/>
    </source>
</evidence>
<organism evidence="11 12">
    <name type="scientific">Luteolibacter pohnpeiensis</name>
    <dbReference type="NCBI Taxonomy" id="454153"/>
    <lineage>
        <taxon>Bacteria</taxon>
        <taxon>Pseudomonadati</taxon>
        <taxon>Verrucomicrobiota</taxon>
        <taxon>Verrucomicrobiia</taxon>
        <taxon>Verrucomicrobiales</taxon>
        <taxon>Verrucomicrobiaceae</taxon>
        <taxon>Luteolibacter</taxon>
    </lineage>
</organism>
<dbReference type="InterPro" id="IPR022644">
    <property type="entry name" value="De-COase2_N"/>
</dbReference>
<dbReference type="InterPro" id="IPR029066">
    <property type="entry name" value="PLP-binding_barrel"/>
</dbReference>
<feature type="binding site" evidence="5">
    <location>
        <position position="388"/>
    </location>
    <ligand>
        <name>pyridoxal 5'-phosphate</name>
        <dbReference type="ChEBI" id="CHEBI:597326"/>
    </ligand>
</feature>
<dbReference type="SUPFAM" id="SSF50621">
    <property type="entry name" value="Alanine racemase C-terminal domain-like"/>
    <property type="match status" value="1"/>
</dbReference>
<proteinExistence type="inferred from homology"/>
<dbReference type="PANTHER" id="PTHR43727:SF2">
    <property type="entry name" value="GROUP IV DECARBOXYLASE"/>
    <property type="match status" value="1"/>
</dbReference>
<feature type="domain" description="Orn/DAP/Arg decarboxylase 2 N-terminal" evidence="10">
    <location>
        <begin position="35"/>
        <end position="296"/>
    </location>
</feature>
<dbReference type="Proteomes" id="UP000603141">
    <property type="component" value="Unassembled WGS sequence"/>
</dbReference>
<dbReference type="SUPFAM" id="SSF51419">
    <property type="entry name" value="PLP-binding barrel"/>
    <property type="match status" value="1"/>
</dbReference>
<feature type="binding site" evidence="5">
    <location>
        <position position="360"/>
    </location>
    <ligand>
        <name>substrate</name>
    </ligand>
</feature>
<evidence type="ECO:0000256" key="1">
    <source>
        <dbReference type="ARBA" id="ARBA00001933"/>
    </source>
</evidence>
<sequence length="429" mass="47291">MHGFSYKSGSLYCEDVDLSSLADEFGTPLYVYSAGTIVDHYKRLDKALDGVEHEVAYAVKANSNLSVLRLLATQGASFDIVSGGELYRVIKAGGDPAHCTFAGVGKTREEIVYALEQGIYSFNVESEEELRYLNQVAGELGVIAPAAVRVNPNVDAKTHKYISTGKSENKFGVDFEAIADLYERAHRDLRNIKLRGLQMHIGSQLTSITPFVEAVEKVIPLVKQLKESYGIEFWSIGGGIGIIYKDSLKSGSVDWWEAQPEEEKPLTIERYGKELVPRLKGLGLKILLEPGRYIVGNAGVLLTKCLYEKKGSAKTFKIVDAGMNDLIRPALYEGHHEIVPLQEPATADRVKVDVVGPICESGDFFCQDRELPDFQPGETIALMSAGAYGFVMASNYNSRPLPAEVLIEESTVTLIRKRQTMEDLIEGEL</sequence>
<dbReference type="HAMAP" id="MF_02120">
    <property type="entry name" value="LysA"/>
    <property type="match status" value="1"/>
</dbReference>
<dbReference type="Pfam" id="PF02784">
    <property type="entry name" value="Orn_Arg_deC_N"/>
    <property type="match status" value="1"/>
</dbReference>
<dbReference type="InterPro" id="IPR000183">
    <property type="entry name" value="Orn/DAP/Arg_de-COase"/>
</dbReference>
<dbReference type="RefSeq" id="WP_200271448.1">
    <property type="nucleotide sequence ID" value="NZ_JAENIJ010000020.1"/>
</dbReference>
<dbReference type="InterPro" id="IPR002986">
    <property type="entry name" value="DAP_deCOOHase_LysA"/>
</dbReference>
<accession>A0A934VVA6</accession>
<comment type="subunit">
    <text evidence="5">Homodimer.</text>
</comment>
<comment type="function">
    <text evidence="5">Specifically catalyzes the decarboxylation of meso-diaminopimelate (meso-DAP) to L-lysine.</text>
</comment>
<feature type="binding site" evidence="5">
    <location>
        <position position="292"/>
    </location>
    <ligand>
        <name>substrate</name>
    </ligand>
</feature>
<evidence type="ECO:0000256" key="7">
    <source>
        <dbReference type="PIRSR" id="PIRSR600183-50"/>
    </source>
</evidence>
<reference evidence="11" key="1">
    <citation type="submission" date="2021-01" db="EMBL/GenBank/DDBJ databases">
        <title>Modified the classification status of verrucomicrobia.</title>
        <authorList>
            <person name="Feng X."/>
        </authorList>
    </citation>
    <scope>NUCLEOTIDE SEQUENCE</scope>
    <source>
        <strain evidence="11">KCTC 22041</strain>
    </source>
</reference>
<evidence type="ECO:0000256" key="4">
    <source>
        <dbReference type="ARBA" id="ARBA00023239"/>
    </source>
</evidence>
<dbReference type="GO" id="GO:0030170">
    <property type="term" value="F:pyridoxal phosphate binding"/>
    <property type="evidence" value="ECO:0007669"/>
    <property type="project" value="UniProtKB-UniRule"/>
</dbReference>
<dbReference type="PANTHER" id="PTHR43727">
    <property type="entry name" value="DIAMINOPIMELATE DECARBOXYLASE"/>
    <property type="match status" value="1"/>
</dbReference>
<dbReference type="PRINTS" id="PR01181">
    <property type="entry name" value="DAPDCRBXLASE"/>
</dbReference>
<dbReference type="CDD" id="cd06828">
    <property type="entry name" value="PLPDE_III_DapDC"/>
    <property type="match status" value="1"/>
</dbReference>
<protein>
    <recommendedName>
        <fullName evidence="5 6">Diaminopimelate decarboxylase</fullName>
        <shortName evidence="5">DAP decarboxylase</shortName>
        <shortName evidence="5">DAPDC</shortName>
        <ecNumber evidence="5 6">4.1.1.20</ecNumber>
    </recommendedName>
</protein>
<dbReference type="EC" id="4.1.1.20" evidence="5 6"/>
<dbReference type="Pfam" id="PF00278">
    <property type="entry name" value="Orn_DAP_Arg_deC"/>
    <property type="match status" value="1"/>
</dbReference>
<comment type="caution">
    <text evidence="11">The sequence shown here is derived from an EMBL/GenBank/DDBJ whole genome shotgun (WGS) entry which is preliminary data.</text>
</comment>
<name>A0A934VVA6_9BACT</name>
<feature type="active site" description="Proton donor" evidence="7">
    <location>
        <position position="359"/>
    </location>
</feature>
<keyword evidence="4 5" id="KW-0456">Lyase</keyword>
<dbReference type="PROSITE" id="PS00878">
    <property type="entry name" value="ODR_DC_2_1"/>
    <property type="match status" value="1"/>
</dbReference>
<comment type="cofactor">
    <cofactor evidence="1 5 7 8">
        <name>pyridoxal 5'-phosphate</name>
        <dbReference type="ChEBI" id="CHEBI:597326"/>
    </cofactor>
</comment>
<dbReference type="NCBIfam" id="TIGR01048">
    <property type="entry name" value="lysA"/>
    <property type="match status" value="1"/>
</dbReference>
<keyword evidence="12" id="KW-1185">Reference proteome</keyword>
<keyword evidence="5" id="KW-0028">Amino-acid biosynthesis</keyword>
<dbReference type="InterPro" id="IPR022643">
    <property type="entry name" value="De-COase2_C"/>
</dbReference>
<dbReference type="PRINTS" id="PR01179">
    <property type="entry name" value="ODADCRBXLASE"/>
</dbReference>
<evidence type="ECO:0000313" key="12">
    <source>
        <dbReference type="Proteomes" id="UP000603141"/>
    </source>
</evidence>
<dbReference type="InterPro" id="IPR009006">
    <property type="entry name" value="Ala_racemase/Decarboxylase_C"/>
</dbReference>
<feature type="binding site" evidence="5">
    <location>
        <position position="239"/>
    </location>
    <ligand>
        <name>pyridoxal 5'-phosphate</name>
        <dbReference type="ChEBI" id="CHEBI:597326"/>
    </ligand>
</feature>
<keyword evidence="2 5" id="KW-0210">Decarboxylase</keyword>
<feature type="domain" description="Orn/DAP/Arg decarboxylase 2 C-terminal" evidence="9">
    <location>
        <begin position="30"/>
        <end position="386"/>
    </location>
</feature>
<feature type="binding site" evidence="5">
    <location>
        <position position="332"/>
    </location>
    <ligand>
        <name>substrate</name>
    </ligand>
</feature>